<dbReference type="eggNOG" id="COG1082">
    <property type="taxonomic scope" value="Bacteria"/>
</dbReference>
<dbReference type="PANTHER" id="PTHR12110:SF41">
    <property type="entry name" value="INOSOSE DEHYDRATASE"/>
    <property type="match status" value="1"/>
</dbReference>
<evidence type="ECO:0000259" key="1">
    <source>
        <dbReference type="Pfam" id="PF01261"/>
    </source>
</evidence>
<protein>
    <submittedName>
        <fullName evidence="2">Xylose isomerase domain protein TIM barrel</fullName>
    </submittedName>
</protein>
<dbReference type="Gene3D" id="3.20.20.150">
    <property type="entry name" value="Divalent-metal-dependent TIM barrel enzymes"/>
    <property type="match status" value="1"/>
</dbReference>
<dbReference type="PANTHER" id="PTHR12110">
    <property type="entry name" value="HYDROXYPYRUVATE ISOMERASE"/>
    <property type="match status" value="1"/>
</dbReference>
<accession>Q020H2</accession>
<sequence>MLLGAVTYNVLKEMDLDTVITTLEAAGFGGVELRTGHKHGVEPSLSEAERTRVRERFEHSKVKLLSYGTTCEFQSADAAERTKQIDLAKRFVELAHDTGAVGVKVRPNGLAKGVPRETTIQNIAAGLRTVGDDGYVHGVEIWLEVHGAETQVPATTAEIMRATNHKNVGLCWNSNPTDVIDGSVKANFELLRPWLKSCHINELVSGYPYKELFALMKSSGYTRWTLCEANESKEPERFLKYYRALWRELGGA</sequence>
<dbReference type="EMBL" id="CP000473">
    <property type="protein sequence ID" value="ABJ84681.1"/>
    <property type="molecule type" value="Genomic_DNA"/>
</dbReference>
<dbReference type="HOGENOM" id="CLU_952240_0_0_0"/>
<dbReference type="Pfam" id="PF01261">
    <property type="entry name" value="AP_endonuc_2"/>
    <property type="match status" value="1"/>
</dbReference>
<dbReference type="STRING" id="234267.Acid_3710"/>
<evidence type="ECO:0000313" key="2">
    <source>
        <dbReference type="EMBL" id="ABJ84681.1"/>
    </source>
</evidence>
<dbReference type="SUPFAM" id="SSF51658">
    <property type="entry name" value="Xylose isomerase-like"/>
    <property type="match status" value="1"/>
</dbReference>
<keyword evidence="2" id="KW-0413">Isomerase</keyword>
<dbReference type="InterPro" id="IPR036237">
    <property type="entry name" value="Xyl_isomerase-like_sf"/>
</dbReference>
<dbReference type="KEGG" id="sus:Acid_3710"/>
<dbReference type="OrthoDB" id="3185623at2"/>
<dbReference type="InterPro" id="IPR013022">
    <property type="entry name" value="Xyl_isomerase-like_TIM-brl"/>
</dbReference>
<dbReference type="GO" id="GO:0016853">
    <property type="term" value="F:isomerase activity"/>
    <property type="evidence" value="ECO:0007669"/>
    <property type="project" value="UniProtKB-KW"/>
</dbReference>
<proteinExistence type="predicted"/>
<reference evidence="2" key="1">
    <citation type="submission" date="2006-10" db="EMBL/GenBank/DDBJ databases">
        <title>Complete sequence of Solibacter usitatus Ellin6076.</title>
        <authorList>
            <consortium name="US DOE Joint Genome Institute"/>
            <person name="Copeland A."/>
            <person name="Lucas S."/>
            <person name="Lapidus A."/>
            <person name="Barry K."/>
            <person name="Detter J.C."/>
            <person name="Glavina del Rio T."/>
            <person name="Hammon N."/>
            <person name="Israni S."/>
            <person name="Dalin E."/>
            <person name="Tice H."/>
            <person name="Pitluck S."/>
            <person name="Thompson L.S."/>
            <person name="Brettin T."/>
            <person name="Bruce D."/>
            <person name="Han C."/>
            <person name="Tapia R."/>
            <person name="Gilna P."/>
            <person name="Schmutz J."/>
            <person name="Larimer F."/>
            <person name="Land M."/>
            <person name="Hauser L."/>
            <person name="Kyrpides N."/>
            <person name="Mikhailova N."/>
            <person name="Janssen P.H."/>
            <person name="Kuske C.R."/>
            <person name="Richardson P."/>
        </authorList>
    </citation>
    <scope>NUCLEOTIDE SEQUENCE</scope>
    <source>
        <strain evidence="2">Ellin6076</strain>
    </source>
</reference>
<dbReference type="InParanoid" id="Q020H2"/>
<gene>
    <name evidence="2" type="ordered locus">Acid_3710</name>
</gene>
<organism evidence="2">
    <name type="scientific">Solibacter usitatus (strain Ellin6076)</name>
    <dbReference type="NCBI Taxonomy" id="234267"/>
    <lineage>
        <taxon>Bacteria</taxon>
        <taxon>Pseudomonadati</taxon>
        <taxon>Acidobacteriota</taxon>
        <taxon>Terriglobia</taxon>
        <taxon>Bryobacterales</taxon>
        <taxon>Solibacteraceae</taxon>
        <taxon>Candidatus Solibacter</taxon>
    </lineage>
</organism>
<dbReference type="AlphaFoldDB" id="Q020H2"/>
<dbReference type="InterPro" id="IPR050312">
    <property type="entry name" value="IolE/XylAMocC-like"/>
</dbReference>
<feature type="domain" description="Xylose isomerase-like TIM barrel" evidence="1">
    <location>
        <begin position="23"/>
        <end position="235"/>
    </location>
</feature>
<name>Q020H2_SOLUE</name>